<organism evidence="1 2">
    <name type="scientific">Aquimarina aggregata</name>
    <dbReference type="NCBI Taxonomy" id="1642818"/>
    <lineage>
        <taxon>Bacteria</taxon>
        <taxon>Pseudomonadati</taxon>
        <taxon>Bacteroidota</taxon>
        <taxon>Flavobacteriia</taxon>
        <taxon>Flavobacteriales</taxon>
        <taxon>Flavobacteriaceae</taxon>
        <taxon>Aquimarina</taxon>
    </lineage>
</organism>
<dbReference type="Proteomes" id="UP000076715">
    <property type="component" value="Unassembled WGS sequence"/>
</dbReference>
<proteinExistence type="predicted"/>
<dbReference type="PROSITE" id="PS51257">
    <property type="entry name" value="PROKAR_LIPOPROTEIN"/>
    <property type="match status" value="1"/>
</dbReference>
<evidence type="ECO:0000313" key="2">
    <source>
        <dbReference type="Proteomes" id="UP000076715"/>
    </source>
</evidence>
<protein>
    <submittedName>
        <fullName evidence="1">Uncharacterized protein</fullName>
    </submittedName>
</protein>
<gene>
    <name evidence="1" type="ORF">AWE51_16780</name>
</gene>
<comment type="caution">
    <text evidence="1">The sequence shown here is derived from an EMBL/GenBank/DDBJ whole genome shotgun (WGS) entry which is preliminary data.</text>
</comment>
<name>A0A163D4X0_9FLAO</name>
<sequence length="146" mass="16080">MKTLKINALFAFVVAISMMSCDKEESSNQDQLSVENEVVEFENRLPKQAAEEGDPGDSVSDCSFDGLIEATVRIGHFVGVNEFPNQFGADTQVEWKINGSVVNPRRPRFVRVNDHVSQAGPVEVCYSATSTDCQTINECVTIDFKG</sequence>
<keyword evidence="2" id="KW-1185">Reference proteome</keyword>
<evidence type="ECO:0000313" key="1">
    <source>
        <dbReference type="EMBL" id="KZS42998.1"/>
    </source>
</evidence>
<dbReference type="AlphaFoldDB" id="A0A163D4X0"/>
<reference evidence="1 2" key="1">
    <citation type="submission" date="2016-01" db="EMBL/GenBank/DDBJ databases">
        <title>The draft genome sequence of Aquimarina sp. RZW4-3-2.</title>
        <authorList>
            <person name="Wang Y."/>
        </authorList>
    </citation>
    <scope>NUCLEOTIDE SEQUENCE [LARGE SCALE GENOMIC DNA]</scope>
    <source>
        <strain evidence="1 2">RZW4-3-2</strain>
    </source>
</reference>
<dbReference type="RefSeq" id="WP_066308407.1">
    <property type="nucleotide sequence ID" value="NZ_CANLSS010000002.1"/>
</dbReference>
<dbReference type="EMBL" id="LQRT01000001">
    <property type="protein sequence ID" value="KZS42998.1"/>
    <property type="molecule type" value="Genomic_DNA"/>
</dbReference>
<accession>A0A163D4X0</accession>